<protein>
    <submittedName>
        <fullName evidence="1">Helix-turn-helix transcriptional regulator</fullName>
    </submittedName>
</protein>
<dbReference type="SUPFAM" id="SSF46785">
    <property type="entry name" value="Winged helix' DNA-binding domain"/>
    <property type="match status" value="1"/>
</dbReference>
<organism evidence="1 2">
    <name type="scientific">Methanococcus maripaludis</name>
    <name type="common">Methanococcus deltae</name>
    <dbReference type="NCBI Taxonomy" id="39152"/>
    <lineage>
        <taxon>Archaea</taxon>
        <taxon>Methanobacteriati</taxon>
        <taxon>Methanobacteriota</taxon>
        <taxon>Methanomada group</taxon>
        <taxon>Methanococci</taxon>
        <taxon>Methanococcales</taxon>
        <taxon>Methanococcaceae</taxon>
        <taxon>Methanococcus</taxon>
    </lineage>
</organism>
<dbReference type="EMBL" id="JACCQJ010000001">
    <property type="protein sequence ID" value="MBG0768322.1"/>
    <property type="molecule type" value="Genomic_DNA"/>
</dbReference>
<dbReference type="InterPro" id="IPR036388">
    <property type="entry name" value="WH-like_DNA-bd_sf"/>
</dbReference>
<proteinExistence type="predicted"/>
<accession>A0A8T3W3U8</accession>
<name>A0A8T3W3U8_METMI</name>
<gene>
    <name evidence="1" type="ORF">H0S71_00235</name>
</gene>
<dbReference type="RefSeq" id="WP_278491429.1">
    <property type="nucleotide sequence ID" value="NZ_JACCQJ010000001.1"/>
</dbReference>
<evidence type="ECO:0000313" key="2">
    <source>
        <dbReference type="Proteomes" id="UP000714405"/>
    </source>
</evidence>
<comment type="caution">
    <text evidence="1">The sequence shown here is derived from an EMBL/GenBank/DDBJ whole genome shotgun (WGS) entry which is preliminary data.</text>
</comment>
<reference evidence="1" key="1">
    <citation type="submission" date="2020-07" db="EMBL/GenBank/DDBJ databases">
        <title>Severe corrosion of carbon steel in oil field produced water can be linked to methanogenic archaea containing a special type of NiFe hydrogenase.</title>
        <authorList>
            <person name="Lahme S."/>
            <person name="Mand J."/>
            <person name="Longwell J."/>
            <person name="Smith R."/>
            <person name="Enning D."/>
        </authorList>
    </citation>
    <scope>NUCLEOTIDE SEQUENCE</scope>
    <source>
        <strain evidence="1">MIC098Bin5</strain>
    </source>
</reference>
<dbReference type="Gene3D" id="1.10.10.10">
    <property type="entry name" value="Winged helix-like DNA-binding domain superfamily/Winged helix DNA-binding domain"/>
    <property type="match status" value="1"/>
</dbReference>
<evidence type="ECO:0000313" key="1">
    <source>
        <dbReference type="EMBL" id="MBG0768322.1"/>
    </source>
</evidence>
<dbReference type="Proteomes" id="UP000714405">
    <property type="component" value="Unassembled WGS sequence"/>
</dbReference>
<dbReference type="InterPro" id="IPR036390">
    <property type="entry name" value="WH_DNA-bd_sf"/>
</dbReference>
<sequence>MFLKVLSKKNTKEVLYLLEKNEELYFSQLLNETGAFKSNLSNLINELIDFGLISKREEAEELKQQKIPKVYYKLTNVGKEALKIYEIEQNLEKLKKGNE</sequence>
<dbReference type="AlphaFoldDB" id="A0A8T3W3U8"/>